<dbReference type="PANTHER" id="PTHR43767">
    <property type="entry name" value="LONG-CHAIN-FATTY-ACID--COA LIGASE"/>
    <property type="match status" value="1"/>
</dbReference>
<organism evidence="3 4">
    <name type="scientific">Metapseudomonas resinovorans</name>
    <name type="common">Pseudomonas resinovorans</name>
    <dbReference type="NCBI Taxonomy" id="53412"/>
    <lineage>
        <taxon>Bacteria</taxon>
        <taxon>Pseudomonadati</taxon>
        <taxon>Pseudomonadota</taxon>
        <taxon>Gammaproteobacteria</taxon>
        <taxon>Pseudomonadales</taxon>
        <taxon>Pseudomonadaceae</taxon>
        <taxon>Metapseudomonas</taxon>
    </lineage>
</organism>
<dbReference type="Gene3D" id="3.40.50.12780">
    <property type="entry name" value="N-terminal domain of ligase-like"/>
    <property type="match status" value="1"/>
</dbReference>
<gene>
    <name evidence="3" type="ORF">NNO07_24635</name>
</gene>
<dbReference type="InterPro" id="IPR000873">
    <property type="entry name" value="AMP-dep_synth/lig_dom"/>
</dbReference>
<dbReference type="PANTHER" id="PTHR43767:SF7">
    <property type="entry name" value="MEDIUM_LONG-CHAIN-FATTY-ACID--COA LIGASE FADD8"/>
    <property type="match status" value="1"/>
</dbReference>
<keyword evidence="4" id="KW-1185">Reference proteome</keyword>
<evidence type="ECO:0000313" key="3">
    <source>
        <dbReference type="EMBL" id="MDA8486265.1"/>
    </source>
</evidence>
<dbReference type="InterPro" id="IPR020845">
    <property type="entry name" value="AMP-binding_CS"/>
</dbReference>
<sequence length="523" mass="56964">MAIIDFFDRGWRGNPEGSAYIQDDRHYSFNEVGELSCRIANALLAEGFPKETKGAVWAGNDVTAWVCTLGLWRANMCWIPVGARNSAEENHYVLDAFDCEVLFFQQAFADSIAVLQPQLPKVQRWICVDGEASQVVGSVSLNAWVETQPASKPVVSVDLDDVIMLSATGGTTGAPKGVMNTHRSVQTFCAHFMMRCSYAGNERPVNLAAAPMTHTAGLLSVPCTAQGGTVVVMTKPDPVLLLGAIPQFKVTEFFLPPTVIYRLLDISGLKDKVNFSSLKYFMYGAAPMSVEKLKQAIETFGPVMMGGYGQTEAPASIAFLRPDEHFDTEGNIASDEHLSSVGRPNALIRCEIMSDEGEILPVGESGEICVRGDLLMKGYYKAPDKTAETIVDGWLHTGDIGHLDANGYLHITDRKKDMIISGGFNVYPSEVEQVIWSHPAVQDCAVIGVPDEQWGEAVKAVVELNAGQEVDTQELIALCKARLGSVKAPKSVEFVEALPRSPAGKVLKKDLRARYWSASARKI</sequence>
<dbReference type="SUPFAM" id="SSF56801">
    <property type="entry name" value="Acetyl-CoA synthetase-like"/>
    <property type="match status" value="1"/>
</dbReference>
<dbReference type="RefSeq" id="WP_271472237.1">
    <property type="nucleotide sequence ID" value="NZ_JANEWF010000043.1"/>
</dbReference>
<dbReference type="PROSITE" id="PS00455">
    <property type="entry name" value="AMP_BINDING"/>
    <property type="match status" value="1"/>
</dbReference>
<proteinExistence type="predicted"/>
<evidence type="ECO:0000313" key="4">
    <source>
        <dbReference type="Proteomes" id="UP001211689"/>
    </source>
</evidence>
<dbReference type="InterPro" id="IPR050237">
    <property type="entry name" value="ATP-dep_AMP-bd_enzyme"/>
</dbReference>
<dbReference type="Gene3D" id="3.30.300.30">
    <property type="match status" value="1"/>
</dbReference>
<evidence type="ECO:0000259" key="2">
    <source>
        <dbReference type="Pfam" id="PF13193"/>
    </source>
</evidence>
<dbReference type="InterPro" id="IPR042099">
    <property type="entry name" value="ANL_N_sf"/>
</dbReference>
<dbReference type="InterPro" id="IPR045851">
    <property type="entry name" value="AMP-bd_C_sf"/>
</dbReference>
<protein>
    <submittedName>
        <fullName evidence="3">AMP-binding protein</fullName>
    </submittedName>
</protein>
<accession>A0ABT4YCL8</accession>
<dbReference type="Proteomes" id="UP001211689">
    <property type="component" value="Unassembled WGS sequence"/>
</dbReference>
<dbReference type="Pfam" id="PF00501">
    <property type="entry name" value="AMP-binding"/>
    <property type="match status" value="1"/>
</dbReference>
<dbReference type="InterPro" id="IPR025110">
    <property type="entry name" value="AMP-bd_C"/>
</dbReference>
<evidence type="ECO:0000259" key="1">
    <source>
        <dbReference type="Pfam" id="PF00501"/>
    </source>
</evidence>
<dbReference type="Pfam" id="PF13193">
    <property type="entry name" value="AMP-binding_C"/>
    <property type="match status" value="1"/>
</dbReference>
<comment type="caution">
    <text evidence="3">The sequence shown here is derived from an EMBL/GenBank/DDBJ whole genome shotgun (WGS) entry which is preliminary data.</text>
</comment>
<name>A0ABT4YCL8_METRE</name>
<reference evidence="3 4" key="1">
    <citation type="submission" date="2022-07" db="EMBL/GenBank/DDBJ databases">
        <title>Genome Analysis of Selected Gammaproteobacteria from Nigerian Food snails.</title>
        <authorList>
            <person name="Okafor A.C."/>
        </authorList>
    </citation>
    <scope>NUCLEOTIDE SEQUENCE [LARGE SCALE GENOMIC DNA]</scope>
    <source>
        <strain evidence="3 4">Awg 2</strain>
    </source>
</reference>
<dbReference type="EMBL" id="JANEWF010000043">
    <property type="protein sequence ID" value="MDA8486265.1"/>
    <property type="molecule type" value="Genomic_DNA"/>
</dbReference>
<feature type="domain" description="AMP-binding enzyme C-terminal" evidence="2">
    <location>
        <begin position="430"/>
        <end position="505"/>
    </location>
</feature>
<feature type="domain" description="AMP-dependent synthetase/ligase" evidence="1">
    <location>
        <begin position="8"/>
        <end position="380"/>
    </location>
</feature>